<comment type="caution">
    <text evidence="1">The sequence shown here is derived from an EMBL/GenBank/DDBJ whole genome shotgun (WGS) entry which is preliminary data.</text>
</comment>
<dbReference type="Proteomes" id="UP000053669">
    <property type="component" value="Unassembled WGS sequence"/>
</dbReference>
<reference evidence="1 2" key="1">
    <citation type="submission" date="2015-10" db="EMBL/GenBank/DDBJ databases">
        <title>Draft genome sequence of Streptomyces canus DSM 40017, type strain for the species Streptomyces canus.</title>
        <authorList>
            <person name="Ruckert C."/>
            <person name="Winkler A."/>
            <person name="Kalinowski J."/>
            <person name="Kampfer P."/>
            <person name="Glaeser S."/>
        </authorList>
    </citation>
    <scope>NUCLEOTIDE SEQUENCE [LARGE SCALE GENOMIC DNA]</scope>
    <source>
        <strain evidence="1 2">DSM 40017</strain>
    </source>
</reference>
<name>A0A101RL67_9ACTN</name>
<organism evidence="1 2">
    <name type="scientific">Streptomyces canus</name>
    <dbReference type="NCBI Taxonomy" id="58343"/>
    <lineage>
        <taxon>Bacteria</taxon>
        <taxon>Bacillati</taxon>
        <taxon>Actinomycetota</taxon>
        <taxon>Actinomycetes</taxon>
        <taxon>Kitasatosporales</taxon>
        <taxon>Streptomycetaceae</taxon>
        <taxon>Streptomyces</taxon>
        <taxon>Streptomyces aurantiacus group</taxon>
    </lineage>
</organism>
<dbReference type="STRING" id="58343.AQJ46_46845"/>
<evidence type="ECO:0000313" key="2">
    <source>
        <dbReference type="Proteomes" id="UP000053669"/>
    </source>
</evidence>
<sequence length="130" mass="14720">MARHEALVSPLPVVECVQAVDPRWLRTRAELFMEASQLPFALTFDLARYSQVTGLTFHAHYAAQVFLGEHDSRLDIPLMAVNLTHVPTREAADRVFAHEVMHLRWPSYGHKQVAFDRAQNVLDMVGTLVA</sequence>
<dbReference type="AlphaFoldDB" id="A0A101RL67"/>
<evidence type="ECO:0008006" key="3">
    <source>
        <dbReference type="Google" id="ProtNLM"/>
    </source>
</evidence>
<dbReference type="EMBL" id="LMWU01000070">
    <property type="protein sequence ID" value="KUN57632.1"/>
    <property type="molecule type" value="Genomic_DNA"/>
</dbReference>
<proteinExistence type="predicted"/>
<gene>
    <name evidence="1" type="ORF">AQJ46_46845</name>
</gene>
<protein>
    <recommendedName>
        <fullName evidence="3">Peptidase M48 domain-containing protein</fullName>
    </recommendedName>
</protein>
<accession>A0A101RL67</accession>
<evidence type="ECO:0000313" key="1">
    <source>
        <dbReference type="EMBL" id="KUN57632.1"/>
    </source>
</evidence>